<reference evidence="2" key="1">
    <citation type="submission" date="2023-11" db="EMBL/GenBank/DDBJ databases">
        <authorList>
            <person name="Alioto T."/>
            <person name="Alioto T."/>
            <person name="Gomez Garrido J."/>
        </authorList>
    </citation>
    <scope>NUCLEOTIDE SEQUENCE</scope>
</reference>
<feature type="region of interest" description="Disordered" evidence="1">
    <location>
        <begin position="206"/>
        <end position="343"/>
    </location>
</feature>
<dbReference type="Proteomes" id="UP001296104">
    <property type="component" value="Unassembled WGS sequence"/>
</dbReference>
<evidence type="ECO:0000256" key="1">
    <source>
        <dbReference type="SAM" id="MobiDB-lite"/>
    </source>
</evidence>
<feature type="compositionally biased region" description="Basic and acidic residues" evidence="1">
    <location>
        <begin position="17"/>
        <end position="56"/>
    </location>
</feature>
<sequence length="562" mass="61971">MVKDIPPSSLQPASSHYEYRKYPEREKKQELKGIKDDTWHPERYNFPRDHSTTEDRPSDDEDRLVFTEQRQKSSRPKRTYGKLRRQPQHMVASDTLTNSDLNLYSTQATQSPDSSGGSYEPASSSVESWSQAHGQHLPSQGYAPSSQTLGPSGRGDIPPPPPRPLATKRVSEQLGTRLAKRQAVLFESSGDEQLQESAQRLMTRALSKGDLSMSSTQTLDSANRMSQAYDAQDHRGAPPAGDGSMGDGPRFGHALRDESTPVISQDIEPTGIMPESSNEFSTDRPSPPRSWRPHSDGSFNSEFPADPDMEDSEPDSRMTIQPHRGQNRSSHDRPLGSSPPKYFGLEPQTNEAVIQLLQRRLSPTPDDTGPQRPIRRIIGNPKALPSTAYQAQIQMYERSEDSQDRVRLGLAAPDQLPSTPSMTEHEFPEDSEQYFDGLTGTVFTGFGLSDEDVFQIAAAEEDQSPQELRSALSEEFASCANLSYIPSSAEGTAIGASSHSTIGNGFKPRMNPGLCTSRGTLAQKYNDALANGRSALVRELLIQEKNAVAFRGGEPWDLLQQG</sequence>
<evidence type="ECO:0000313" key="3">
    <source>
        <dbReference type="Proteomes" id="UP001296104"/>
    </source>
</evidence>
<gene>
    <name evidence="2" type="ORF">LECACI_7A006615</name>
</gene>
<accession>A0AAI8Z2X6</accession>
<feature type="compositionally biased region" description="Low complexity" evidence="1">
    <location>
        <begin position="114"/>
        <end position="125"/>
    </location>
</feature>
<evidence type="ECO:0000313" key="2">
    <source>
        <dbReference type="EMBL" id="CAK4031457.1"/>
    </source>
</evidence>
<name>A0AAI8Z2X6_9PEZI</name>
<protein>
    <submittedName>
        <fullName evidence="2">Uncharacterized protein</fullName>
    </submittedName>
</protein>
<feature type="compositionally biased region" description="Basic residues" evidence="1">
    <location>
        <begin position="72"/>
        <end position="87"/>
    </location>
</feature>
<organism evidence="2 3">
    <name type="scientific">Lecanosticta acicola</name>
    <dbReference type="NCBI Taxonomy" id="111012"/>
    <lineage>
        <taxon>Eukaryota</taxon>
        <taxon>Fungi</taxon>
        <taxon>Dikarya</taxon>
        <taxon>Ascomycota</taxon>
        <taxon>Pezizomycotina</taxon>
        <taxon>Dothideomycetes</taxon>
        <taxon>Dothideomycetidae</taxon>
        <taxon>Mycosphaerellales</taxon>
        <taxon>Mycosphaerellaceae</taxon>
        <taxon>Lecanosticta</taxon>
    </lineage>
</organism>
<feature type="region of interest" description="Disordered" evidence="1">
    <location>
        <begin position="1"/>
        <end position="174"/>
    </location>
</feature>
<feature type="compositionally biased region" description="Polar residues" evidence="1">
    <location>
        <begin position="212"/>
        <end position="226"/>
    </location>
</feature>
<dbReference type="AlphaFoldDB" id="A0AAI8Z2X6"/>
<dbReference type="EMBL" id="CAVMBE010000048">
    <property type="protein sequence ID" value="CAK4031457.1"/>
    <property type="molecule type" value="Genomic_DNA"/>
</dbReference>
<proteinExistence type="predicted"/>
<keyword evidence="3" id="KW-1185">Reference proteome</keyword>
<feature type="compositionally biased region" description="Polar residues" evidence="1">
    <location>
        <begin position="94"/>
        <end position="113"/>
    </location>
</feature>
<comment type="caution">
    <text evidence="2">The sequence shown here is derived from an EMBL/GenBank/DDBJ whole genome shotgun (WGS) entry which is preliminary data.</text>
</comment>